<dbReference type="InterPro" id="IPR007219">
    <property type="entry name" value="XnlR_reg_dom"/>
</dbReference>
<dbReference type="EMBL" id="MU006250">
    <property type="protein sequence ID" value="KAF2818628.1"/>
    <property type="molecule type" value="Genomic_DNA"/>
</dbReference>
<feature type="compositionally biased region" description="Polar residues" evidence="3">
    <location>
        <begin position="77"/>
        <end position="89"/>
    </location>
</feature>
<dbReference type="InterPro" id="IPR001138">
    <property type="entry name" value="Zn2Cys6_DnaBD"/>
</dbReference>
<evidence type="ECO:0000313" key="6">
    <source>
        <dbReference type="Proteomes" id="UP000799424"/>
    </source>
</evidence>
<gene>
    <name evidence="5" type="ORF">CC86DRAFT_154613</name>
</gene>
<feature type="region of interest" description="Disordered" evidence="3">
    <location>
        <begin position="54"/>
        <end position="107"/>
    </location>
</feature>
<organism evidence="5 6">
    <name type="scientific">Ophiobolus disseminans</name>
    <dbReference type="NCBI Taxonomy" id="1469910"/>
    <lineage>
        <taxon>Eukaryota</taxon>
        <taxon>Fungi</taxon>
        <taxon>Dikarya</taxon>
        <taxon>Ascomycota</taxon>
        <taxon>Pezizomycotina</taxon>
        <taxon>Dothideomycetes</taxon>
        <taxon>Pleosporomycetidae</taxon>
        <taxon>Pleosporales</taxon>
        <taxon>Pleosporineae</taxon>
        <taxon>Phaeosphaeriaceae</taxon>
        <taxon>Ophiobolus</taxon>
    </lineage>
</organism>
<evidence type="ECO:0000259" key="4">
    <source>
        <dbReference type="PROSITE" id="PS50048"/>
    </source>
</evidence>
<dbReference type="InterPro" id="IPR036864">
    <property type="entry name" value="Zn2-C6_fun-type_DNA-bd_sf"/>
</dbReference>
<name>A0A6A6ZCP3_9PLEO</name>
<accession>A0A6A6ZCP3</accession>
<proteinExistence type="predicted"/>
<dbReference type="OrthoDB" id="3971593at2759"/>
<dbReference type="AlphaFoldDB" id="A0A6A6ZCP3"/>
<dbReference type="SUPFAM" id="SSF57701">
    <property type="entry name" value="Zn2/Cys6 DNA-binding domain"/>
    <property type="match status" value="1"/>
</dbReference>
<dbReference type="CDD" id="cd12148">
    <property type="entry name" value="fungal_TF_MHR"/>
    <property type="match status" value="1"/>
</dbReference>
<dbReference type="Proteomes" id="UP000799424">
    <property type="component" value="Unassembled WGS sequence"/>
</dbReference>
<evidence type="ECO:0000256" key="1">
    <source>
        <dbReference type="ARBA" id="ARBA00022723"/>
    </source>
</evidence>
<dbReference type="PANTHER" id="PTHR46910:SF13">
    <property type="entry name" value="SPECIFIC TRANSCRIPTION FACTOR, PUTATIVE (AFU_ORTHOLOGUE AFUA_4G06190)-RELATED"/>
    <property type="match status" value="1"/>
</dbReference>
<evidence type="ECO:0000313" key="5">
    <source>
        <dbReference type="EMBL" id="KAF2818628.1"/>
    </source>
</evidence>
<dbReference type="InterPro" id="IPR050987">
    <property type="entry name" value="AtrR-like"/>
</dbReference>
<keyword evidence="6" id="KW-1185">Reference proteome</keyword>
<feature type="domain" description="Zn(2)-C6 fungal-type" evidence="4">
    <location>
        <begin position="16"/>
        <end position="45"/>
    </location>
</feature>
<dbReference type="PROSITE" id="PS50048">
    <property type="entry name" value="ZN2_CY6_FUNGAL_2"/>
    <property type="match status" value="1"/>
</dbReference>
<sequence length="650" mass="73313">MSEMFRSKRSRYASRACKECQRRKVRCDGQKPCARCAAHLVSCDYAAMGPRLAAGRSSSTVETVPDPISRTMPPRGNSEQSATIASRSSRAPPDFTTHAPEFSGPSSTEYAFNAVNGNLRAMGMQSAIPDKHSESRVPATSSGRLAQYGPFMRLLTMDPLWDMTREDAYMLIDDWCDGLGALYPIVSRKSMKDTAKRVFDSLHLAHSEGLRERGGSVAEALLNHDTNKLKIVIAIGMTKAAGGRDHQAQRLFQSTSEAVEGLIWNPEGIHGIQLLYLVAMYHYHLNEEVRTGRCIAFAARLCLEAGLHRRVMLDKLFPDAAECVDALQSFWAVYMFERRLSLGQGIPFSIQDSYIDRSLYTIDIANPLLPALLDWTTLAGKAWHALNNQTEKTHEARVDDINYLDFQILAWYDALPDYLRLPGNPAWTHDAHEQPTYFHSVIFVRKAHLRNLIHRPVLQSPAQSRQNEPILLKAIEISMETIRTLFHLNEHTPLVRTHPMFFQQLLLTAFGNLLLALVGTGPAIRNRSREEFDMFLTLFHQLSSECAALGRTWQRLQGLRDLHAKLSHSDHGTRASSIDYHYITGRDSTAVPLSFDDVFPDMQMHVMPIDTSSRHEHPTADTGDFLDFGFAPEDFLEARNLFDFPFLDLL</sequence>
<dbReference type="SMART" id="SM00906">
    <property type="entry name" value="Fungal_trans"/>
    <property type="match status" value="1"/>
</dbReference>
<dbReference type="GO" id="GO:0003677">
    <property type="term" value="F:DNA binding"/>
    <property type="evidence" value="ECO:0007669"/>
    <property type="project" value="InterPro"/>
</dbReference>
<dbReference type="GO" id="GO:0008270">
    <property type="term" value="F:zinc ion binding"/>
    <property type="evidence" value="ECO:0007669"/>
    <property type="project" value="InterPro"/>
</dbReference>
<evidence type="ECO:0000256" key="3">
    <source>
        <dbReference type="SAM" id="MobiDB-lite"/>
    </source>
</evidence>
<reference evidence="5" key="1">
    <citation type="journal article" date="2020" name="Stud. Mycol.">
        <title>101 Dothideomycetes genomes: a test case for predicting lifestyles and emergence of pathogens.</title>
        <authorList>
            <person name="Haridas S."/>
            <person name="Albert R."/>
            <person name="Binder M."/>
            <person name="Bloem J."/>
            <person name="Labutti K."/>
            <person name="Salamov A."/>
            <person name="Andreopoulos B."/>
            <person name="Baker S."/>
            <person name="Barry K."/>
            <person name="Bills G."/>
            <person name="Bluhm B."/>
            <person name="Cannon C."/>
            <person name="Castanera R."/>
            <person name="Culley D."/>
            <person name="Daum C."/>
            <person name="Ezra D."/>
            <person name="Gonzalez J."/>
            <person name="Henrissat B."/>
            <person name="Kuo A."/>
            <person name="Liang C."/>
            <person name="Lipzen A."/>
            <person name="Lutzoni F."/>
            <person name="Magnuson J."/>
            <person name="Mondo S."/>
            <person name="Nolan M."/>
            <person name="Ohm R."/>
            <person name="Pangilinan J."/>
            <person name="Park H.-J."/>
            <person name="Ramirez L."/>
            <person name="Alfaro M."/>
            <person name="Sun H."/>
            <person name="Tritt A."/>
            <person name="Yoshinaga Y."/>
            <person name="Zwiers L.-H."/>
            <person name="Turgeon B."/>
            <person name="Goodwin S."/>
            <person name="Spatafora J."/>
            <person name="Crous P."/>
            <person name="Grigoriev I."/>
        </authorList>
    </citation>
    <scope>NUCLEOTIDE SEQUENCE</scope>
    <source>
        <strain evidence="5">CBS 113818</strain>
    </source>
</reference>
<dbReference type="Gene3D" id="4.10.240.10">
    <property type="entry name" value="Zn(2)-C6 fungal-type DNA-binding domain"/>
    <property type="match status" value="1"/>
</dbReference>
<dbReference type="GO" id="GO:0006351">
    <property type="term" value="P:DNA-templated transcription"/>
    <property type="evidence" value="ECO:0007669"/>
    <property type="project" value="InterPro"/>
</dbReference>
<dbReference type="CDD" id="cd00067">
    <property type="entry name" value="GAL4"/>
    <property type="match status" value="1"/>
</dbReference>
<dbReference type="SMART" id="SM00066">
    <property type="entry name" value="GAL4"/>
    <property type="match status" value="1"/>
</dbReference>
<keyword evidence="2" id="KW-0539">Nucleus</keyword>
<evidence type="ECO:0000256" key="2">
    <source>
        <dbReference type="ARBA" id="ARBA00023242"/>
    </source>
</evidence>
<dbReference type="GO" id="GO:0000981">
    <property type="term" value="F:DNA-binding transcription factor activity, RNA polymerase II-specific"/>
    <property type="evidence" value="ECO:0007669"/>
    <property type="project" value="InterPro"/>
</dbReference>
<protein>
    <recommendedName>
        <fullName evidence="4">Zn(2)-C6 fungal-type domain-containing protein</fullName>
    </recommendedName>
</protein>
<keyword evidence="1" id="KW-0479">Metal-binding</keyword>
<dbReference type="Pfam" id="PF00172">
    <property type="entry name" value="Zn_clus"/>
    <property type="match status" value="1"/>
</dbReference>
<dbReference type="PANTHER" id="PTHR46910">
    <property type="entry name" value="TRANSCRIPTION FACTOR PDR1"/>
    <property type="match status" value="1"/>
</dbReference>